<name>A0A8J6B7S9_ELECQ</name>
<dbReference type="Proteomes" id="UP000770717">
    <property type="component" value="Unassembled WGS sequence"/>
</dbReference>
<accession>A0A8J6B7S9</accession>
<comment type="caution">
    <text evidence="1">The sequence shown here is derived from an EMBL/GenBank/DDBJ whole genome shotgun (WGS) entry which is preliminary data.</text>
</comment>
<protein>
    <submittedName>
        <fullName evidence="1">Uncharacterized protein</fullName>
    </submittedName>
</protein>
<sequence length="83" mass="9730">MFSTLYSLTASSWYTVWSHLSQVYPTELCPPCSFLFFFLLPVLRSFIQNIVFNFNFWLGHRKLSSHATVPEEGEDPHDEVQNK</sequence>
<gene>
    <name evidence="1" type="ORF">GDO78_019455</name>
</gene>
<evidence type="ECO:0000313" key="1">
    <source>
        <dbReference type="EMBL" id="KAG9464744.1"/>
    </source>
</evidence>
<reference evidence="1" key="1">
    <citation type="thesis" date="2020" institute="ProQuest LLC" country="789 East Eisenhower Parkway, Ann Arbor, MI, USA">
        <title>Comparative Genomics and Chromosome Evolution.</title>
        <authorList>
            <person name="Mudd A.B."/>
        </authorList>
    </citation>
    <scope>NUCLEOTIDE SEQUENCE</scope>
    <source>
        <strain evidence="1">HN-11 Male</strain>
        <tissue evidence="1">Kidney and liver</tissue>
    </source>
</reference>
<proteinExistence type="predicted"/>
<keyword evidence="2" id="KW-1185">Reference proteome</keyword>
<organism evidence="1 2">
    <name type="scientific">Eleutherodactylus coqui</name>
    <name type="common">Puerto Rican coqui</name>
    <dbReference type="NCBI Taxonomy" id="57060"/>
    <lineage>
        <taxon>Eukaryota</taxon>
        <taxon>Metazoa</taxon>
        <taxon>Chordata</taxon>
        <taxon>Craniata</taxon>
        <taxon>Vertebrata</taxon>
        <taxon>Euteleostomi</taxon>
        <taxon>Amphibia</taxon>
        <taxon>Batrachia</taxon>
        <taxon>Anura</taxon>
        <taxon>Neobatrachia</taxon>
        <taxon>Hyloidea</taxon>
        <taxon>Eleutherodactylidae</taxon>
        <taxon>Eleutherodactylinae</taxon>
        <taxon>Eleutherodactylus</taxon>
        <taxon>Eleutherodactylus</taxon>
    </lineage>
</organism>
<dbReference type="EMBL" id="WNTK01003964">
    <property type="protein sequence ID" value="KAG9464744.1"/>
    <property type="molecule type" value="Genomic_DNA"/>
</dbReference>
<evidence type="ECO:0000313" key="2">
    <source>
        <dbReference type="Proteomes" id="UP000770717"/>
    </source>
</evidence>
<dbReference type="AlphaFoldDB" id="A0A8J6B7S9"/>